<evidence type="ECO:0000313" key="3">
    <source>
        <dbReference type="EMBL" id="TPX13589.1"/>
    </source>
</evidence>
<accession>A0A507B862</accession>
<organism evidence="3 4">
    <name type="scientific">Thyridium curvatum</name>
    <dbReference type="NCBI Taxonomy" id="1093900"/>
    <lineage>
        <taxon>Eukaryota</taxon>
        <taxon>Fungi</taxon>
        <taxon>Dikarya</taxon>
        <taxon>Ascomycota</taxon>
        <taxon>Pezizomycotina</taxon>
        <taxon>Sordariomycetes</taxon>
        <taxon>Sordariomycetidae</taxon>
        <taxon>Thyridiales</taxon>
        <taxon>Thyridiaceae</taxon>
        <taxon>Thyridium</taxon>
    </lineage>
</organism>
<dbReference type="RefSeq" id="XP_030995300.1">
    <property type="nucleotide sequence ID" value="XM_031140651.1"/>
</dbReference>
<evidence type="ECO:0000256" key="1">
    <source>
        <dbReference type="SAM" id="SignalP"/>
    </source>
</evidence>
<gene>
    <name evidence="3" type="ORF">E0L32_006060</name>
</gene>
<keyword evidence="1" id="KW-0732">Signal</keyword>
<feature type="chain" id="PRO_5021209820" description="Killer toxin Kp4 domain-containing protein" evidence="1">
    <location>
        <begin position="27"/>
        <end position="154"/>
    </location>
</feature>
<evidence type="ECO:0000259" key="2">
    <source>
        <dbReference type="Pfam" id="PF09044"/>
    </source>
</evidence>
<dbReference type="OrthoDB" id="4177994at2759"/>
<keyword evidence="4" id="KW-1185">Reference proteome</keyword>
<dbReference type="Proteomes" id="UP000319257">
    <property type="component" value="Unassembled WGS sequence"/>
</dbReference>
<dbReference type="Gene3D" id="3.30.430.10">
    <property type="entry name" value="Killer Toxin P4, subunit A"/>
    <property type="match status" value="1"/>
</dbReference>
<dbReference type="InterPro" id="IPR015131">
    <property type="entry name" value="Killer_tox_Kp4"/>
</dbReference>
<dbReference type="SUPFAM" id="SSF55221">
    <property type="entry name" value="Yeast killer toxins"/>
    <property type="match status" value="1"/>
</dbReference>
<name>A0A507B862_9PEZI</name>
<evidence type="ECO:0000313" key="4">
    <source>
        <dbReference type="Proteomes" id="UP000319257"/>
    </source>
</evidence>
<reference evidence="3 4" key="1">
    <citation type="submission" date="2019-06" db="EMBL/GenBank/DDBJ databases">
        <title>Draft genome sequence of the filamentous fungus Phialemoniopsis curvata isolated from diesel fuel.</title>
        <authorList>
            <person name="Varaljay V.A."/>
            <person name="Lyon W.J."/>
            <person name="Crouch A.L."/>
            <person name="Drake C.E."/>
            <person name="Hollomon J.M."/>
            <person name="Nadeau L.J."/>
            <person name="Nunn H.S."/>
            <person name="Stevenson B.S."/>
            <person name="Bojanowski C.L."/>
            <person name="Crookes-Goodson W.J."/>
        </authorList>
    </citation>
    <scope>NUCLEOTIDE SEQUENCE [LARGE SCALE GENOMIC DNA]</scope>
    <source>
        <strain evidence="3 4">D216</strain>
    </source>
</reference>
<dbReference type="EMBL" id="SKBQ01000033">
    <property type="protein sequence ID" value="TPX13589.1"/>
    <property type="molecule type" value="Genomic_DNA"/>
</dbReference>
<proteinExistence type="predicted"/>
<dbReference type="InParanoid" id="A0A507B862"/>
<dbReference type="GeneID" id="41973507"/>
<sequence length="154" mass="16310">MAVTTFSSRALAIIMLVLSVASAVQGLGINCRGSGMCTPFINGGATGNEAKVLSDWIQGIEAEGYKPPQIQANRIYKTGEQIACYERSHICAFLQNTGDKGGSGADVRRLAPLIPKHGCKICGSVPTHYPDSNNVKDGQLTFNYVTKICGNGIC</sequence>
<comment type="caution">
    <text evidence="3">The sequence shown here is derived from an EMBL/GenBank/DDBJ whole genome shotgun (WGS) entry which is preliminary data.</text>
</comment>
<feature type="domain" description="Killer toxin Kp4" evidence="2">
    <location>
        <begin position="15"/>
        <end position="146"/>
    </location>
</feature>
<feature type="signal peptide" evidence="1">
    <location>
        <begin position="1"/>
        <end position="26"/>
    </location>
</feature>
<dbReference type="GO" id="GO:0005576">
    <property type="term" value="C:extracellular region"/>
    <property type="evidence" value="ECO:0007669"/>
    <property type="project" value="InterPro"/>
</dbReference>
<dbReference type="InterPro" id="IPR011329">
    <property type="entry name" value="Killer_tox_Kp4/SMK"/>
</dbReference>
<protein>
    <recommendedName>
        <fullName evidence="2">Killer toxin Kp4 domain-containing protein</fullName>
    </recommendedName>
</protein>
<dbReference type="AlphaFoldDB" id="A0A507B862"/>
<dbReference type="Pfam" id="PF09044">
    <property type="entry name" value="Kp4"/>
    <property type="match status" value="1"/>
</dbReference>